<evidence type="ECO:0000313" key="4">
    <source>
        <dbReference type="EMBL" id="CAF0929077.1"/>
    </source>
</evidence>
<protein>
    <recommendedName>
        <fullName evidence="6">Coiled-coil domain-containing protein 146</fullName>
    </recommendedName>
</protein>
<feature type="coiled-coil region" evidence="2">
    <location>
        <begin position="207"/>
        <end position="345"/>
    </location>
</feature>
<dbReference type="PANTHER" id="PTHR32083:SF34">
    <property type="entry name" value="COILED-COIL DOMAIN-CONTAINING PROTEIN 146"/>
    <property type="match status" value="1"/>
</dbReference>
<feature type="region of interest" description="Disordered" evidence="3">
    <location>
        <begin position="1"/>
        <end position="69"/>
    </location>
</feature>
<evidence type="ECO:0000256" key="1">
    <source>
        <dbReference type="ARBA" id="ARBA00023054"/>
    </source>
</evidence>
<gene>
    <name evidence="4" type="ORF">OXX778_LOCUS12803</name>
</gene>
<dbReference type="AlphaFoldDB" id="A0A814BNR3"/>
<name>A0A814BNR3_9BILA</name>
<reference evidence="4" key="1">
    <citation type="submission" date="2021-02" db="EMBL/GenBank/DDBJ databases">
        <authorList>
            <person name="Nowell W R."/>
        </authorList>
    </citation>
    <scope>NUCLEOTIDE SEQUENCE</scope>
    <source>
        <strain evidence="4">Ploen Becks lab</strain>
    </source>
</reference>
<sequence>MSDPNKPLFMTETPEDNNELPNRFHQNASSLSNSNSEPHESPNLSDDDDSLDDHDYPNPFYQHSNQTHPDLKIEKAISPEANNEQEHRVISAVAPKIYHQDDNHVEISSTPAFQCLEELFQNGKLTGTQVAQLKSKYIELHNTLKKSRENEAKLLKESKECLKKLEENHEVLQKADGFPENLTNEVLKLRAQYLKCENDASCSEERLYNLEYKLAGLEEDKQLLDREYARMPKPQELERQIEELKLQNSELSKEILQRQEEIDDIKQTIREKNMFMDQKKKEYRDLLDKVENLKDDYVKENLLPSQYMKEFDKFSVEKDDISKEIQNIEKQIELINAELELSEKLRSENEDKRTDLINQVNKEKNSSFDKEKEFNDLAKQFELEKEKEVVLLTDKATIELSLKHVLAEKKLEYDFFVRIQKEKERDTKNLKKLELQLKAGMDSLMNIRLQHEKIEAQKALQPSNDGSLFEKRKELTREVEALKRELTKEHADTNIQKVKVETRIEVEERLLCDQSDCRIQAVEVTRLAAIKADEKEQKAREFMKAETRYKKALEDLKIKDNLIDEHQKRLRELKIKLQDFAKMYDVIKNERNKCVNQIQICTQRAAEMREKLKILGNEHEILRTSSSQKEKQLQRQRLKYANSVSLRDSIRNEKEKQKKILEELKYTEEQQKMNIGNYNNIVNYNEEESTRLRKRYEDSIKERNYRGIELIKRSEELCVMCERSNAQETLITNGNIELQSREEELRFLKLRLEEEKRVLNLYRKNAPNEDALKNELEILRSQLVDCQNHLLKLEKQMENCNDPDRIRFLDGPEETTESVVKKLEQLEFKLAKIEEQCLEKDLIIEQVNRLTERIHNKVDTSKDDTLNLAKKVNHIQSQVKDTTKKMMASVSELSISQAMALKLQEEVKTKELLLEQYYSRMEKGEAPSDEIEQEWIRFLDSEDRLRNSKLPKPLPEDKIVYTMPDGYVTTAEPRPNAYVPQNELELPIPKPYGRLAPFKPQDLGANMRHIKKPNPKPIEI</sequence>
<evidence type="ECO:0008006" key="6">
    <source>
        <dbReference type="Google" id="ProtNLM"/>
    </source>
</evidence>
<organism evidence="4 5">
    <name type="scientific">Brachionus calyciflorus</name>
    <dbReference type="NCBI Taxonomy" id="104777"/>
    <lineage>
        <taxon>Eukaryota</taxon>
        <taxon>Metazoa</taxon>
        <taxon>Spiralia</taxon>
        <taxon>Gnathifera</taxon>
        <taxon>Rotifera</taxon>
        <taxon>Eurotatoria</taxon>
        <taxon>Monogononta</taxon>
        <taxon>Pseudotrocha</taxon>
        <taxon>Ploima</taxon>
        <taxon>Brachionidae</taxon>
        <taxon>Brachionus</taxon>
    </lineage>
</organism>
<dbReference type="Proteomes" id="UP000663879">
    <property type="component" value="Unassembled WGS sequence"/>
</dbReference>
<accession>A0A814BNR3</accession>
<dbReference type="GO" id="GO:0005856">
    <property type="term" value="C:cytoskeleton"/>
    <property type="evidence" value="ECO:0007669"/>
    <property type="project" value="TreeGrafter"/>
</dbReference>
<evidence type="ECO:0000313" key="5">
    <source>
        <dbReference type="Proteomes" id="UP000663879"/>
    </source>
</evidence>
<feature type="coiled-coil region" evidence="2">
    <location>
        <begin position="738"/>
        <end position="836"/>
    </location>
</feature>
<keyword evidence="1 2" id="KW-0175">Coiled coil</keyword>
<feature type="coiled-coil region" evidence="2">
    <location>
        <begin position="535"/>
        <end position="590"/>
    </location>
</feature>
<feature type="compositionally biased region" description="Low complexity" evidence="3">
    <location>
        <begin position="29"/>
        <end position="44"/>
    </location>
</feature>
<comment type="caution">
    <text evidence="4">The sequence shown here is derived from an EMBL/GenBank/DDBJ whole genome shotgun (WGS) entry which is preliminary data.</text>
</comment>
<evidence type="ECO:0000256" key="3">
    <source>
        <dbReference type="SAM" id="MobiDB-lite"/>
    </source>
</evidence>
<keyword evidence="5" id="KW-1185">Reference proteome</keyword>
<feature type="region of interest" description="Disordered" evidence="3">
    <location>
        <begin position="995"/>
        <end position="1020"/>
    </location>
</feature>
<dbReference type="EMBL" id="CAJNOC010002367">
    <property type="protein sequence ID" value="CAF0929077.1"/>
    <property type="molecule type" value="Genomic_DNA"/>
</dbReference>
<proteinExistence type="predicted"/>
<feature type="coiled-coil region" evidence="2">
    <location>
        <begin position="130"/>
        <end position="175"/>
    </location>
</feature>
<dbReference type="OrthoDB" id="10262929at2759"/>
<dbReference type="PANTHER" id="PTHR32083">
    <property type="entry name" value="CILIA AND FLAGELLA-ASSOCIATED PROTEIN 58-RELATED"/>
    <property type="match status" value="1"/>
</dbReference>
<evidence type="ECO:0000256" key="2">
    <source>
        <dbReference type="SAM" id="Coils"/>
    </source>
</evidence>